<name>A0A9E8LYX6_9BACI</name>
<accession>A0A9E8LYX6</accession>
<reference evidence="1" key="1">
    <citation type="submission" date="2022-09" db="EMBL/GenBank/DDBJ databases">
        <title>Complete Genomes of Fervidibacillus albus and Fervidibacillus halotolerans isolated from tidal flat sediments.</title>
        <authorList>
            <person name="Kwon K.K."/>
            <person name="Yang S.-H."/>
            <person name="Park M.J."/>
            <person name="Oh H.-M."/>
        </authorList>
    </citation>
    <scope>NUCLEOTIDE SEQUENCE</scope>
    <source>
        <strain evidence="1">MEBiC13594</strain>
    </source>
</reference>
<organism evidence="1 2">
    <name type="scientific">Fervidibacillus halotolerans</name>
    <dbReference type="NCBI Taxonomy" id="2980027"/>
    <lineage>
        <taxon>Bacteria</taxon>
        <taxon>Bacillati</taxon>
        <taxon>Bacillota</taxon>
        <taxon>Bacilli</taxon>
        <taxon>Bacillales</taxon>
        <taxon>Bacillaceae</taxon>
        <taxon>Fervidibacillus</taxon>
    </lineage>
</organism>
<dbReference type="KEGG" id="fhl:OE105_10355"/>
<dbReference type="NCBIfam" id="TIGR02221">
    <property type="entry name" value="cas_TM1812"/>
    <property type="match status" value="1"/>
</dbReference>
<dbReference type="RefSeq" id="WP_275420104.1">
    <property type="nucleotide sequence ID" value="NZ_CP106877.1"/>
</dbReference>
<gene>
    <name evidence="1" type="primary">csx2</name>
    <name evidence="1" type="ORF">OE105_10355</name>
</gene>
<dbReference type="AlphaFoldDB" id="A0A9E8LYX6"/>
<dbReference type="Proteomes" id="UP001164726">
    <property type="component" value="Chromosome"/>
</dbReference>
<dbReference type="EMBL" id="CP106877">
    <property type="protein sequence ID" value="WAA11977.1"/>
    <property type="molecule type" value="Genomic_DNA"/>
</dbReference>
<dbReference type="CDD" id="cd09732">
    <property type="entry name" value="Csx1_III-U"/>
    <property type="match status" value="1"/>
</dbReference>
<dbReference type="InterPro" id="IPR013383">
    <property type="entry name" value="CRISPR-assoc_prot_DxTHG_CS"/>
</dbReference>
<evidence type="ECO:0000313" key="2">
    <source>
        <dbReference type="Proteomes" id="UP001164726"/>
    </source>
</evidence>
<keyword evidence="2" id="KW-1185">Reference proteome</keyword>
<sequence length="425" mass="49933">MKRKMISFLGPTRYETCEYYLGDVVAKPTEYIQKAIVDIYRNEGIKIDEIHMLLTPEAKNNNWLGDEKLYDQLQEYVNEDKLTIKIHDISSKQEINTIWNLFEIIINSIEKEDRIVFDITHSFRFQPMLALLSLHFARITKNILVDGIFYGVYDPKSAEKKFPIIDLTSFVELQDWITNVYAFIKTGRVESLSDWLNEKSKSIQKVERQNAVDAKQVEKLAKSWSELVGSLQTNRSPQLPEVAEEAINSIENIKSEMLRPIFNPLNELLSNVEQEIKPLVDNDPIFSGIAAIEWCYNHGLYQQSYTLADELVITAICIVQNWDVKEYSYRKRANDIINEAIKITQRPKEHANFLNHEDHELIKELLQYKELLKIINKIKDNRNDINHAGWRKNPLKYDKLEKHFNESFKDYKQHLLKFYKSNLGK</sequence>
<proteinExistence type="predicted"/>
<dbReference type="NCBIfam" id="TIGR02549">
    <property type="entry name" value="CRISPR_DxTHG"/>
    <property type="match status" value="1"/>
</dbReference>
<evidence type="ECO:0000313" key="1">
    <source>
        <dbReference type="EMBL" id="WAA11977.1"/>
    </source>
</evidence>
<dbReference type="InterPro" id="IPR011742">
    <property type="entry name" value="CRISPR-assoc_prot_TM1812"/>
</dbReference>
<protein>
    <submittedName>
        <fullName evidence="1">TIGR02221 family CRISPR-associated protein</fullName>
    </submittedName>
</protein>